<evidence type="ECO:0000313" key="1">
    <source>
        <dbReference type="EMBL" id="KAA0202334.1"/>
    </source>
</evidence>
<dbReference type="GO" id="GO:0061343">
    <property type="term" value="P:cell adhesion involved in heart morphogenesis"/>
    <property type="evidence" value="ECO:0007669"/>
    <property type="project" value="TreeGrafter"/>
</dbReference>
<organism evidence="1">
    <name type="scientific">Hyalella azteca</name>
    <name type="common">Amphipod</name>
    <dbReference type="NCBI Taxonomy" id="294128"/>
    <lineage>
        <taxon>Eukaryota</taxon>
        <taxon>Metazoa</taxon>
        <taxon>Ecdysozoa</taxon>
        <taxon>Arthropoda</taxon>
        <taxon>Crustacea</taxon>
        <taxon>Multicrustacea</taxon>
        <taxon>Malacostraca</taxon>
        <taxon>Eumalacostraca</taxon>
        <taxon>Peracarida</taxon>
        <taxon>Amphipoda</taxon>
        <taxon>Senticaudata</taxon>
        <taxon>Talitrida</taxon>
        <taxon>Talitroidea</taxon>
        <taxon>Hyalellidae</taxon>
        <taxon>Hyalella</taxon>
    </lineage>
</organism>
<proteinExistence type="predicted"/>
<dbReference type="EMBL" id="JQDR03003814">
    <property type="protein sequence ID" value="KAA0202334.1"/>
    <property type="molecule type" value="Genomic_DNA"/>
</dbReference>
<gene>
    <name evidence="1" type="ORF">HAZT_HAZT000415</name>
</gene>
<dbReference type="GO" id="GO:0007508">
    <property type="term" value="P:larval heart development"/>
    <property type="evidence" value="ECO:0007669"/>
    <property type="project" value="TreeGrafter"/>
</dbReference>
<accession>A0A6A0HAN1</accession>
<dbReference type="Proteomes" id="UP000711488">
    <property type="component" value="Unassembled WGS sequence"/>
</dbReference>
<reference evidence="1" key="2">
    <citation type="journal article" date="2018" name="Environ. Sci. Technol.">
        <title>The Toxicogenome of Hyalella azteca: A Model for Sediment Ecotoxicology and Evolutionary Toxicology.</title>
        <authorList>
            <person name="Poynton H.C."/>
            <person name="Hasenbein S."/>
            <person name="Benoit J.B."/>
            <person name="Sepulveda M.S."/>
            <person name="Poelchau M.F."/>
            <person name="Hughes D.S.T."/>
            <person name="Murali S.C."/>
            <person name="Chen S."/>
            <person name="Glastad K.M."/>
            <person name="Goodisman M.A.D."/>
            <person name="Werren J.H."/>
            <person name="Vineis J.H."/>
            <person name="Bowen J.L."/>
            <person name="Friedrich M."/>
            <person name="Jones J."/>
            <person name="Robertson H.M."/>
            <person name="Feyereisen R."/>
            <person name="Mechler-Hickson A."/>
            <person name="Mathers N."/>
            <person name="Lee C.E."/>
            <person name="Colbourne J.K."/>
            <person name="Biales A."/>
            <person name="Johnston J.S."/>
            <person name="Wellborn G.A."/>
            <person name="Rosendale A.J."/>
            <person name="Cridge A.G."/>
            <person name="Munoz-Torres M.C."/>
            <person name="Bain P.A."/>
            <person name="Manny A.R."/>
            <person name="Major K.M."/>
            <person name="Lambert F.N."/>
            <person name="Vulpe C.D."/>
            <person name="Tuck P."/>
            <person name="Blalock B.J."/>
            <person name="Lin Y.Y."/>
            <person name="Smith M.E."/>
            <person name="Ochoa-Acuna H."/>
            <person name="Chen M.M."/>
            <person name="Childers C.P."/>
            <person name="Qu J."/>
            <person name="Dugan S."/>
            <person name="Lee S.L."/>
            <person name="Chao H."/>
            <person name="Dinh H."/>
            <person name="Han Y."/>
            <person name="Doddapaneni H."/>
            <person name="Worley K.C."/>
            <person name="Muzny D.M."/>
            <person name="Gibbs R.A."/>
            <person name="Richards S."/>
        </authorList>
    </citation>
    <scope>NUCLEOTIDE SEQUENCE</scope>
    <source>
        <strain evidence="1">HAZT.00-mixed</strain>
        <tissue evidence="1">Whole organism</tissue>
    </source>
</reference>
<comment type="caution">
    <text evidence="1">The sequence shown here is derived from an EMBL/GenBank/DDBJ whole genome shotgun (WGS) entry which is preliminary data.</text>
</comment>
<reference evidence="1" key="3">
    <citation type="submission" date="2019-06" db="EMBL/GenBank/DDBJ databases">
        <authorList>
            <person name="Poynton C."/>
            <person name="Hasenbein S."/>
            <person name="Benoit J.B."/>
            <person name="Sepulveda M.S."/>
            <person name="Poelchau M.F."/>
            <person name="Murali S.C."/>
            <person name="Chen S."/>
            <person name="Glastad K.M."/>
            <person name="Werren J.H."/>
            <person name="Vineis J.H."/>
            <person name="Bowen J.L."/>
            <person name="Friedrich M."/>
            <person name="Jones J."/>
            <person name="Robertson H.M."/>
            <person name="Feyereisen R."/>
            <person name="Mechler-Hickson A."/>
            <person name="Mathers N."/>
            <person name="Lee C.E."/>
            <person name="Colbourne J.K."/>
            <person name="Biales A."/>
            <person name="Johnston J.S."/>
            <person name="Wellborn G.A."/>
            <person name="Rosendale A.J."/>
            <person name="Cridge A.G."/>
            <person name="Munoz-Torres M.C."/>
            <person name="Bain P.A."/>
            <person name="Manny A.R."/>
            <person name="Major K.M."/>
            <person name="Lambert F.N."/>
            <person name="Vulpe C.D."/>
            <person name="Tuck P."/>
            <person name="Blalock B.J."/>
            <person name="Lin Y.-Y."/>
            <person name="Smith M.E."/>
            <person name="Ochoa-Acuna H."/>
            <person name="Chen M.-J.M."/>
            <person name="Childers C.P."/>
            <person name="Qu J."/>
            <person name="Dugan S."/>
            <person name="Lee S.L."/>
            <person name="Chao H."/>
            <person name="Dinh H."/>
            <person name="Han Y."/>
            <person name="Doddapaneni H."/>
            <person name="Worley K.C."/>
            <person name="Muzny D.M."/>
            <person name="Gibbs R.A."/>
            <person name="Richards S."/>
        </authorList>
    </citation>
    <scope>NUCLEOTIDE SEQUENCE</scope>
    <source>
        <strain evidence="1">HAZT.00-mixed</strain>
        <tissue evidence="1">Whole organism</tissue>
    </source>
</reference>
<protein>
    <submittedName>
        <fullName evidence="1">Uncharacterized protein</fullName>
    </submittedName>
</protein>
<reference evidence="1" key="1">
    <citation type="submission" date="2014-08" db="EMBL/GenBank/DDBJ databases">
        <authorList>
            <person name="Murali S."/>
            <person name="Richards S."/>
            <person name="Bandaranaike D."/>
            <person name="Bellair M."/>
            <person name="Blankenburg K."/>
            <person name="Chao H."/>
            <person name="Dinh H."/>
            <person name="Doddapaneni H."/>
            <person name="Dugan-Rocha S."/>
            <person name="Elkadiri S."/>
            <person name="Gnanaolivu R."/>
            <person name="Hughes D."/>
            <person name="Lee S."/>
            <person name="Li M."/>
            <person name="Ming W."/>
            <person name="Munidasa M."/>
            <person name="Muniz J."/>
            <person name="Nguyen L."/>
            <person name="Osuji N."/>
            <person name="Pu L.-L."/>
            <person name="Puazo M."/>
            <person name="Skinner E."/>
            <person name="Qu C."/>
            <person name="Quiroz J."/>
            <person name="Raj R."/>
            <person name="Weissenberger G."/>
            <person name="Xin Y."/>
            <person name="Zou X."/>
            <person name="Han Y."/>
            <person name="Worley K."/>
            <person name="Muzny D."/>
            <person name="Gibbs R."/>
        </authorList>
    </citation>
    <scope>NUCLEOTIDE SEQUENCE</scope>
    <source>
        <strain evidence="1">HAZT.00-mixed</strain>
        <tissue evidence="1">Whole organism</tissue>
    </source>
</reference>
<dbReference type="PANTHER" id="PTHR33395">
    <property type="entry name" value="TRANSCRIPTASE, PUTATIVE-RELATED-RELATED"/>
    <property type="match status" value="1"/>
</dbReference>
<dbReference type="GO" id="GO:0031012">
    <property type="term" value="C:extracellular matrix"/>
    <property type="evidence" value="ECO:0007669"/>
    <property type="project" value="TreeGrafter"/>
</dbReference>
<sequence>MIERFVPKVRNSGVQKKKWLDCGTLTSVCKKHKLYQRWLQTQAGEDYRAYAKTRNQAARACRAAKQKLEATIAAQAKNHPKSFWSYVQAKTKTRSGVADLRKEDGTKTTSDKEKAEILNNFFQSIFTEEKGGDLPDMSEYTYDRELLAYITPEIFIQLYKSLVRPVLEYGHSVWQPRHKTLCSDLEDVQSVQRTEEGNQAYQVSPIASLKDKPYPERLTSLRRLVYPAWSTED</sequence>
<name>A0A6A0HAN1_HYAAZ</name>
<dbReference type="AlphaFoldDB" id="A0A6A0HAN1"/>
<dbReference type="PANTHER" id="PTHR33395:SF21">
    <property type="entry name" value="PERICARDIN"/>
    <property type="match status" value="1"/>
</dbReference>